<dbReference type="Proteomes" id="UP000677305">
    <property type="component" value="Chromosome"/>
</dbReference>
<dbReference type="Pfam" id="PF05593">
    <property type="entry name" value="RHS_repeat"/>
    <property type="match status" value="2"/>
</dbReference>
<gene>
    <name evidence="3" type="ORF">HYG85_13045</name>
</gene>
<reference evidence="3 4" key="1">
    <citation type="submission" date="2020-07" db="EMBL/GenBank/DDBJ databases">
        <title>Vallitalea guaymasensis genome.</title>
        <authorList>
            <person name="Postec A."/>
        </authorList>
    </citation>
    <scope>NUCLEOTIDE SEQUENCE [LARGE SCALE GENOMIC DNA]</scope>
    <source>
        <strain evidence="3 4">Ra1766G1</strain>
    </source>
</reference>
<dbReference type="InterPro" id="IPR050708">
    <property type="entry name" value="T6SS_VgrG/RHS"/>
</dbReference>
<dbReference type="InterPro" id="IPR006530">
    <property type="entry name" value="YD"/>
</dbReference>
<dbReference type="EMBL" id="CP058561">
    <property type="protein sequence ID" value="QUH29782.1"/>
    <property type="molecule type" value="Genomic_DNA"/>
</dbReference>
<dbReference type="Gene3D" id="2.180.10.10">
    <property type="entry name" value="RHS repeat-associated core"/>
    <property type="match status" value="4"/>
</dbReference>
<dbReference type="PANTHER" id="PTHR32305">
    <property type="match status" value="1"/>
</dbReference>
<feature type="domain" description="Teneurin-like YD-shell" evidence="2">
    <location>
        <begin position="1312"/>
        <end position="1565"/>
    </location>
</feature>
<evidence type="ECO:0000259" key="2">
    <source>
        <dbReference type="Pfam" id="PF25023"/>
    </source>
</evidence>
<dbReference type="PANTHER" id="PTHR32305:SF15">
    <property type="entry name" value="PROTEIN RHSA-RELATED"/>
    <property type="match status" value="1"/>
</dbReference>
<dbReference type="NCBIfam" id="TIGR01643">
    <property type="entry name" value="YD_repeat_2x"/>
    <property type="match status" value="2"/>
</dbReference>
<sequence length="1825" mass="209393">MKSSFGKLVFLTLLFTILSYVPIHATGTVDNYNKEVYPKAVYEKGVETPFSISNSQNESINPATGSLSLRYTDIYLKGKNGMDLELTRTYNHSQAFIWDIRTYLRSDGSIGSTTNIHTFRDKYFDIGAGWAFEIPIIEVDYAWPVLHYGSQGTFFVKEYDSDNNKFIFETKKDNINLSVDYDLDEFVNGDYRSFYILTEKNGTKLYFDHEGRLIGKVDRYGNTIKYNYTIRYDQYNAEHIVVSSIIDTCGRVLNFQYDDNNNRVIVSLTDGTVTKSLYYNFAKIIDETDQKVDGFMEETEKVLDNVTDFEGRTTSYEYIYKTVKSDLLDKDISNKDDSNMYTLLQRINYPTGANTLYLYTNPITRNMGEDGCMEFFKLSSRQDYNATNMGMDTDKFNTRLFIYNVDSTHELDGYPMYYRDEDIPETYQVKSQEIFTVNTTSNVNKYTYDKHALLTEQESSGNHHKVEKIHTYDDNHLPLKTVTKNYNKSTDQFMKTVEDFEYDIKGNLLNYWGSQSPRDANDQLLFRDSDEYKMTYIYDDRYNLVTEKNYKRDASNTIKEQYVLSSNGKSVEWKKVMENTILKEQTRYIKDSYGNVSQKREYIGNGNWNSYITTNYSYNDNAVSRYGNANLSGAYLTKKWVTGIVDADNMLVVPKTGQSAGTIEEIFTYDYYGNVLTMQDGEGHTTEFQYDKLNRLTRMNNPDGTYKTKIYISNLSENSVSETNENGYTIKNIYDQIGKLVYKKDMTTNDILQQIKYDNNNRIIEEYDANGNKTKNTYLSDGRITLKKRFDASGTLIYNEQYEYDEAYNNGEYYKTKKSVFGAPWIVTTSYTDKSGNTVKTEGLHDSIPYVTTFKYDYLGNLIEEKNARANSEAWTNPYTSKIEYDYAGRVVKSININGDYNTIEYDALGRIIKTADIKSNKADIPYYTSNQYDNLGRLIISNTPFEEKNGTIYYNTLKNYYDRNGNVVLEKSSNNISGESESYTKKEYRYNSKNMLTTVALYNDGEAINYTQYYYDNVGNILRTYTGLSDPLTIAGLDNVVSGSDSIYSVTKNSFDHLGRLVSKTDPLGQNETYDSYDKNGNLLKKTDRNGYITTMTYDGLNRVLTCNINNPSDGNNQEFTYTYNYNGNIATESDGDITTSYTYDDLGRKIQEEDGSVVKKYTYDANNNCLSLQVLNEDNSIINTSYTYDHMDRLQTVTENGELKATYTYDENSNRKSLVYTNGNSVIYNYNLANVVTELINKQYDTELSHYINDYSLDGNKIVETESINGKDTSYVYDDLGRLITETNSTNDILQQQLTYTYDDAGNRATLVVSGNNNYNIDYNYDLNNRLSYETKTIGDKVEMTQYSYDPNGNTLVSAKETVSPSTGSEEEKTYILQAGKSAKADVTINHYNLLNQLTKTATNGISSEYTYNTLGIRTSKKVNDQVTQFILDGGNVIAEINDDKTTIYSRGINLISCKTDTDEQFYLFNDHGDVVHRTNNTGSIVKTYDYDAFGIEVSIDINDSNPFRYCGEYYDVETGTYYLRARYYNPYIGRFITEDSYIGQASDPLSLNLYTYCSNNPVIYIDPSGHLQQCMDSGGNSYWQDYVNFTSQPFAGHIYWGVDVSKEYRDYVSMANMNDDFYVDQETFVNTFAPVWARAEYEKTLGDKVVNIGKATALSAVAIGSVFTIADEIALLSAGVNTFGYYNTYMMRQYGVLREQLAYSQALTKQMNNYTFASDGLLKGHFNKHKNEFKGAYETTEEYLDGARDVILNGTKVSYTYNHEIRTGYLRYMGNSSKKGLSKFEFVGTNNKGYITTYHVESGKSFWKMLNGENTNIINPIN</sequence>
<dbReference type="NCBIfam" id="TIGR03696">
    <property type="entry name" value="Rhs_assc_core"/>
    <property type="match status" value="1"/>
</dbReference>
<evidence type="ECO:0000313" key="4">
    <source>
        <dbReference type="Proteomes" id="UP000677305"/>
    </source>
</evidence>
<keyword evidence="1" id="KW-0677">Repeat</keyword>
<dbReference type="KEGG" id="vgu:HYG85_13045"/>
<dbReference type="Pfam" id="PF25023">
    <property type="entry name" value="TEN_YD-shell"/>
    <property type="match status" value="1"/>
</dbReference>
<dbReference type="InterPro" id="IPR056823">
    <property type="entry name" value="TEN-like_YD-shell"/>
</dbReference>
<dbReference type="InterPro" id="IPR031325">
    <property type="entry name" value="RHS_repeat"/>
</dbReference>
<name>A0A8J8SCI2_9FIRM</name>
<evidence type="ECO:0000313" key="3">
    <source>
        <dbReference type="EMBL" id="QUH29782.1"/>
    </source>
</evidence>
<dbReference type="RefSeq" id="WP_212690037.1">
    <property type="nucleotide sequence ID" value="NZ_CP058561.1"/>
</dbReference>
<proteinExistence type="predicted"/>
<keyword evidence="4" id="KW-1185">Reference proteome</keyword>
<protein>
    <submittedName>
        <fullName evidence="3">RHS repeat-associated core domain-containing protein</fullName>
    </submittedName>
</protein>
<dbReference type="InterPro" id="IPR022385">
    <property type="entry name" value="Rhs_assc_core"/>
</dbReference>
<evidence type="ECO:0000256" key="1">
    <source>
        <dbReference type="ARBA" id="ARBA00022737"/>
    </source>
</evidence>
<accession>A0A8J8SCI2</accession>
<organism evidence="3 4">
    <name type="scientific">Vallitalea guaymasensis</name>
    <dbReference type="NCBI Taxonomy" id="1185412"/>
    <lineage>
        <taxon>Bacteria</taxon>
        <taxon>Bacillati</taxon>
        <taxon>Bacillota</taxon>
        <taxon>Clostridia</taxon>
        <taxon>Lachnospirales</taxon>
        <taxon>Vallitaleaceae</taxon>
        <taxon>Vallitalea</taxon>
    </lineage>
</organism>